<accession>A0A0S3EVN8</accession>
<dbReference type="KEGG" id="sbd:ATN00_03080"/>
<evidence type="ECO:0000313" key="3">
    <source>
        <dbReference type="Proteomes" id="UP000056968"/>
    </source>
</evidence>
<dbReference type="EMBL" id="CP013264">
    <property type="protein sequence ID" value="ALR19442.1"/>
    <property type="molecule type" value="Genomic_DNA"/>
</dbReference>
<proteinExistence type="predicted"/>
<keyword evidence="3" id="KW-1185">Reference proteome</keyword>
<evidence type="ECO:0000256" key="1">
    <source>
        <dbReference type="SAM" id="Phobius"/>
    </source>
</evidence>
<keyword evidence="1" id="KW-1133">Transmembrane helix</keyword>
<dbReference type="STRING" id="1332080.ATN00_03080"/>
<organism evidence="2 3">
    <name type="scientific">Sphingobium baderi</name>
    <dbReference type="NCBI Taxonomy" id="1332080"/>
    <lineage>
        <taxon>Bacteria</taxon>
        <taxon>Pseudomonadati</taxon>
        <taxon>Pseudomonadota</taxon>
        <taxon>Alphaproteobacteria</taxon>
        <taxon>Sphingomonadales</taxon>
        <taxon>Sphingomonadaceae</taxon>
        <taxon>Sphingobium</taxon>
    </lineage>
</organism>
<name>A0A0S3EVN8_9SPHN</name>
<dbReference type="Proteomes" id="UP000056968">
    <property type="component" value="Chromosome"/>
</dbReference>
<feature type="transmembrane region" description="Helical" evidence="1">
    <location>
        <begin position="58"/>
        <end position="78"/>
    </location>
</feature>
<feature type="transmembrane region" description="Helical" evidence="1">
    <location>
        <begin position="21"/>
        <end position="38"/>
    </location>
</feature>
<gene>
    <name evidence="2" type="ORF">ATN00_03080</name>
</gene>
<keyword evidence="1" id="KW-0812">Transmembrane</keyword>
<sequence>MRAADDPNILFAAERRLTMRIGRRIAFAVAALAPMVLLQGAPQLTPQWFDHDLAGVPVVVWLAICWFALMVAASWVPLGEDDGV</sequence>
<reference evidence="2 3" key="1">
    <citation type="submission" date="2015-11" db="EMBL/GenBank/DDBJ databases">
        <title>A Two-component Flavoprotein Monooxygenase System MeaXY Responsible for para-Hydroxylation of 2-Methyl-6-ethylaniline and 2,6-Diethylaniline in Sphingobium baderi DE-13.</title>
        <authorList>
            <person name="Cheng M."/>
            <person name="Meng Q."/>
            <person name="Yang Y."/>
            <person name="Chu C."/>
            <person name="Yan X."/>
            <person name="He J."/>
            <person name="Li S."/>
        </authorList>
    </citation>
    <scope>NUCLEOTIDE SEQUENCE [LARGE SCALE GENOMIC DNA]</scope>
    <source>
        <strain evidence="2 3">DE-13</strain>
    </source>
</reference>
<keyword evidence="1" id="KW-0472">Membrane</keyword>
<protein>
    <submittedName>
        <fullName evidence="2">Uncharacterized protein</fullName>
    </submittedName>
</protein>
<evidence type="ECO:0000313" key="2">
    <source>
        <dbReference type="EMBL" id="ALR19442.1"/>
    </source>
</evidence>
<dbReference type="AlphaFoldDB" id="A0A0S3EVN8"/>